<reference evidence="2" key="1">
    <citation type="submission" date="2020-11" db="EMBL/GenBank/DDBJ databases">
        <authorList>
            <person name="Tran Van P."/>
        </authorList>
    </citation>
    <scope>NUCLEOTIDE SEQUENCE</scope>
</reference>
<gene>
    <name evidence="2" type="ORF">TCEB3V08_LOCUS5397</name>
</gene>
<dbReference type="PANTHER" id="PTHR46961:SF8">
    <property type="entry name" value="DYNEIN AXONEMAL HEAVY CHAIN 7"/>
    <property type="match status" value="1"/>
</dbReference>
<evidence type="ECO:0000313" key="2">
    <source>
        <dbReference type="EMBL" id="CAD7400217.1"/>
    </source>
</evidence>
<protein>
    <recommendedName>
        <fullName evidence="1">Dynein heavy chain hydrolytic ATP-binding dynein motor region domain-containing protein</fullName>
    </recommendedName>
</protein>
<dbReference type="GO" id="GO:0045505">
    <property type="term" value="F:dynein intermediate chain binding"/>
    <property type="evidence" value="ECO:0007669"/>
    <property type="project" value="InterPro"/>
</dbReference>
<sequence length="277" mass="30946">MGSLTMECERQLGKGATSRGMRAVKSVLTAAGNLKLRYPDESEDILMLRSIKDVNLPKFLSHDLPLFQGITNDLFPGVVLPVPDYTHLNAAVMDACKASNLQCTPTFLEKVQQIYEMMIVRHGFMIVGLPFGGKTTSYRVLADALSLIEDRGLMDEHRVQIIVINPKAITMGQLYGQFDPVSHEWSDGILAVSYRQFAVSTTPDRKWLIFDGPVDAIWIENMNTVLDDNKKLCLMSGEIIQLAPTTNLVFEPMDLDVASPATVRWVLPITQTFNDRL</sequence>
<evidence type="ECO:0000259" key="1">
    <source>
        <dbReference type="Pfam" id="PF12774"/>
    </source>
</evidence>
<dbReference type="InterPro" id="IPR035699">
    <property type="entry name" value="AAA_6"/>
</dbReference>
<dbReference type="SUPFAM" id="SSF52540">
    <property type="entry name" value="P-loop containing nucleoside triphosphate hydrolases"/>
    <property type="match status" value="1"/>
</dbReference>
<dbReference type="PANTHER" id="PTHR46961">
    <property type="entry name" value="DYNEIN HEAVY CHAIN 1, AXONEMAL-LIKE PROTEIN"/>
    <property type="match status" value="1"/>
</dbReference>
<dbReference type="PROSITE" id="PS00978">
    <property type="entry name" value="FAD_G3PDH_2"/>
    <property type="match status" value="1"/>
</dbReference>
<proteinExistence type="predicted"/>
<dbReference type="InterPro" id="IPR026983">
    <property type="entry name" value="DHC"/>
</dbReference>
<feature type="domain" description="Dynein heavy chain hydrolytic ATP-binding dynein motor region" evidence="1">
    <location>
        <begin position="19"/>
        <end position="135"/>
    </location>
</feature>
<organism evidence="2">
    <name type="scientific">Timema cristinae</name>
    <name type="common">Walking stick</name>
    <dbReference type="NCBI Taxonomy" id="61476"/>
    <lineage>
        <taxon>Eukaryota</taxon>
        <taxon>Metazoa</taxon>
        <taxon>Ecdysozoa</taxon>
        <taxon>Arthropoda</taxon>
        <taxon>Hexapoda</taxon>
        <taxon>Insecta</taxon>
        <taxon>Pterygota</taxon>
        <taxon>Neoptera</taxon>
        <taxon>Polyneoptera</taxon>
        <taxon>Phasmatodea</taxon>
        <taxon>Timematodea</taxon>
        <taxon>Timematoidea</taxon>
        <taxon>Timematidae</taxon>
        <taxon>Timema</taxon>
    </lineage>
</organism>
<dbReference type="AlphaFoldDB" id="A0A7R9CQG2"/>
<accession>A0A7R9CQG2</accession>
<dbReference type="GO" id="GO:0005524">
    <property type="term" value="F:ATP binding"/>
    <property type="evidence" value="ECO:0007669"/>
    <property type="project" value="InterPro"/>
</dbReference>
<dbReference type="GO" id="GO:0051959">
    <property type="term" value="F:dynein light intermediate chain binding"/>
    <property type="evidence" value="ECO:0007669"/>
    <property type="project" value="InterPro"/>
</dbReference>
<dbReference type="Gene3D" id="3.40.50.300">
    <property type="entry name" value="P-loop containing nucleotide triphosphate hydrolases"/>
    <property type="match status" value="1"/>
</dbReference>
<name>A0A7R9CQG2_TIMCR</name>
<dbReference type="Gene3D" id="1.10.8.710">
    <property type="match status" value="1"/>
</dbReference>
<dbReference type="EMBL" id="OC318018">
    <property type="protein sequence ID" value="CAD7400217.1"/>
    <property type="molecule type" value="Genomic_DNA"/>
</dbReference>
<dbReference type="InterPro" id="IPR027417">
    <property type="entry name" value="P-loop_NTPase"/>
</dbReference>
<dbReference type="GO" id="GO:0030286">
    <property type="term" value="C:dynein complex"/>
    <property type="evidence" value="ECO:0007669"/>
    <property type="project" value="InterPro"/>
</dbReference>
<dbReference type="GO" id="GO:0007018">
    <property type="term" value="P:microtubule-based movement"/>
    <property type="evidence" value="ECO:0007669"/>
    <property type="project" value="InterPro"/>
</dbReference>
<dbReference type="FunFam" id="1.10.8.710:FF:000008">
    <property type="entry name" value="Dynein axonemal heavy chain 3"/>
    <property type="match status" value="1"/>
</dbReference>
<dbReference type="InterPro" id="IPR043157">
    <property type="entry name" value="Dynein_AAA1S"/>
</dbReference>
<dbReference type="Pfam" id="PF12774">
    <property type="entry name" value="AAA_6"/>
    <property type="match status" value="1"/>
</dbReference>
<dbReference type="FunFam" id="3.40.50.300:FF:001112">
    <property type="entry name" value="Dynein heavy chain 12, axonemal"/>
    <property type="match status" value="1"/>
</dbReference>